<reference evidence="3" key="1">
    <citation type="journal article" date="2015" name="PLoS Genet.">
        <title>Genome Sequence and Transcriptome Analyses of Chrysochromulina tobin: Metabolic Tools for Enhanced Algal Fitness in the Prominent Order Prymnesiales (Haptophyceae).</title>
        <authorList>
            <person name="Hovde B.T."/>
            <person name="Deodato C.R."/>
            <person name="Hunsperger H.M."/>
            <person name="Ryken S.A."/>
            <person name="Yost W."/>
            <person name="Jha R.K."/>
            <person name="Patterson J."/>
            <person name="Monnat R.J. Jr."/>
            <person name="Barlow S.B."/>
            <person name="Starkenburg S.R."/>
            <person name="Cattolico R.A."/>
        </authorList>
    </citation>
    <scope>NUCLEOTIDE SEQUENCE</scope>
    <source>
        <strain evidence="3">CCMP291</strain>
    </source>
</reference>
<comment type="caution">
    <text evidence="2">The sequence shown here is derived from an EMBL/GenBank/DDBJ whole genome shotgun (WGS) entry which is preliminary data.</text>
</comment>
<organism evidence="2 3">
    <name type="scientific">Chrysochromulina tobinii</name>
    <dbReference type="NCBI Taxonomy" id="1460289"/>
    <lineage>
        <taxon>Eukaryota</taxon>
        <taxon>Haptista</taxon>
        <taxon>Haptophyta</taxon>
        <taxon>Prymnesiophyceae</taxon>
        <taxon>Prymnesiales</taxon>
        <taxon>Chrysochromulinaceae</taxon>
        <taxon>Chrysochromulina</taxon>
    </lineage>
</organism>
<feature type="domain" description="SMP-30/Gluconolactonase/LRE-like region" evidence="1">
    <location>
        <begin position="22"/>
        <end position="93"/>
    </location>
</feature>
<dbReference type="InterPro" id="IPR013658">
    <property type="entry name" value="SGL"/>
</dbReference>
<dbReference type="Pfam" id="PF08450">
    <property type="entry name" value="SGL"/>
    <property type="match status" value="1"/>
</dbReference>
<gene>
    <name evidence="2" type="ORF">Ctob_010594</name>
</gene>
<evidence type="ECO:0000313" key="2">
    <source>
        <dbReference type="EMBL" id="KOO33562.1"/>
    </source>
</evidence>
<evidence type="ECO:0000259" key="1">
    <source>
        <dbReference type="Pfam" id="PF08450"/>
    </source>
</evidence>
<dbReference type="InterPro" id="IPR011042">
    <property type="entry name" value="6-blade_b-propeller_TolB-like"/>
</dbReference>
<evidence type="ECO:0000313" key="3">
    <source>
        <dbReference type="Proteomes" id="UP000037460"/>
    </source>
</evidence>
<dbReference type="SUPFAM" id="SSF63829">
    <property type="entry name" value="Calcium-dependent phosphotriesterase"/>
    <property type="match status" value="1"/>
</dbReference>
<proteinExistence type="predicted"/>
<sequence>MTARSTCALDGGVSLCAVDFDAGECSAPENLALELSSAALGVAIDTADELFVCTAEGLTVFNEAGEAVARVSTPAPVLGCCFGGIASSNLYLAAGDTVWRLKTNAQGVCPRSAAFMKKMDKLAAVGEYVHEGW</sequence>
<name>A0A0M0K4P6_9EUKA</name>
<keyword evidence="3" id="KW-1185">Reference proteome</keyword>
<dbReference type="AlphaFoldDB" id="A0A0M0K4P6"/>
<protein>
    <recommendedName>
        <fullName evidence="1">SMP-30/Gluconolactonase/LRE-like region domain-containing protein</fullName>
    </recommendedName>
</protein>
<dbReference type="EMBL" id="JWZX01001488">
    <property type="protein sequence ID" value="KOO33562.1"/>
    <property type="molecule type" value="Genomic_DNA"/>
</dbReference>
<dbReference type="Proteomes" id="UP000037460">
    <property type="component" value="Unassembled WGS sequence"/>
</dbReference>
<accession>A0A0M0K4P6</accession>
<dbReference type="Gene3D" id="2.120.10.30">
    <property type="entry name" value="TolB, C-terminal domain"/>
    <property type="match status" value="1"/>
</dbReference>